<evidence type="ECO:0000256" key="8">
    <source>
        <dbReference type="ARBA" id="ARBA00023054"/>
    </source>
</evidence>
<dbReference type="Ensembl" id="ENSGAGT00000014711.1">
    <property type="protein sequence ID" value="ENSGAGP00000012836.1"/>
    <property type="gene ID" value="ENSGAGG00000009792.1"/>
</dbReference>
<organism evidence="13 14">
    <name type="scientific">Gopherus agassizii</name>
    <name type="common">Agassiz's desert tortoise</name>
    <dbReference type="NCBI Taxonomy" id="38772"/>
    <lineage>
        <taxon>Eukaryota</taxon>
        <taxon>Metazoa</taxon>
        <taxon>Chordata</taxon>
        <taxon>Craniata</taxon>
        <taxon>Vertebrata</taxon>
        <taxon>Euteleostomi</taxon>
        <taxon>Archelosauria</taxon>
        <taxon>Testudinata</taxon>
        <taxon>Testudines</taxon>
        <taxon>Cryptodira</taxon>
        <taxon>Durocryptodira</taxon>
        <taxon>Testudinoidea</taxon>
        <taxon>Testudinidae</taxon>
        <taxon>Gopherus</taxon>
    </lineage>
</organism>
<evidence type="ECO:0000256" key="10">
    <source>
        <dbReference type="ARBA" id="ARBA00031932"/>
    </source>
</evidence>
<name>A0A452HDG1_9SAUR</name>
<dbReference type="GO" id="GO:0005737">
    <property type="term" value="C:cytoplasm"/>
    <property type="evidence" value="ECO:0007669"/>
    <property type="project" value="UniProtKB-SubCell"/>
</dbReference>
<feature type="compositionally biased region" description="Basic and acidic residues" evidence="12">
    <location>
        <begin position="386"/>
        <end position="400"/>
    </location>
</feature>
<keyword evidence="8 11" id="KW-0175">Coiled coil</keyword>
<evidence type="ECO:0000256" key="1">
    <source>
        <dbReference type="ARBA" id="ARBA00003936"/>
    </source>
</evidence>
<dbReference type="GO" id="GO:0006611">
    <property type="term" value="P:protein export from nucleus"/>
    <property type="evidence" value="ECO:0007669"/>
    <property type="project" value="TreeGrafter"/>
</dbReference>
<comment type="function">
    <text evidence="1">May be a regulator of keratinocyte proliferation or differentiation.</text>
</comment>
<dbReference type="Ensembl" id="ENSGAGT00000014705.1">
    <property type="protein sequence ID" value="ENSGAGP00000012830.1"/>
    <property type="gene ID" value="ENSGAGG00000009792.1"/>
</dbReference>
<feature type="compositionally biased region" description="Low complexity" evidence="12">
    <location>
        <begin position="447"/>
        <end position="479"/>
    </location>
</feature>
<keyword evidence="9" id="KW-0539">Nucleus</keyword>
<evidence type="ECO:0000313" key="14">
    <source>
        <dbReference type="Proteomes" id="UP000291020"/>
    </source>
</evidence>
<evidence type="ECO:0000256" key="12">
    <source>
        <dbReference type="SAM" id="MobiDB-lite"/>
    </source>
</evidence>
<evidence type="ECO:0000256" key="5">
    <source>
        <dbReference type="ARBA" id="ARBA00022473"/>
    </source>
</evidence>
<dbReference type="PANTHER" id="PTHR46822">
    <property type="entry name" value="COILED-COIL ALPHA-HELICAL ROD PROTEIN 1"/>
    <property type="match status" value="1"/>
</dbReference>
<reference evidence="13" key="2">
    <citation type="submission" date="2025-05" db="UniProtKB">
        <authorList>
            <consortium name="Ensembl"/>
        </authorList>
    </citation>
    <scope>IDENTIFICATION</scope>
</reference>
<dbReference type="Proteomes" id="UP000291020">
    <property type="component" value="Unassembled WGS sequence"/>
</dbReference>
<evidence type="ECO:0000256" key="4">
    <source>
        <dbReference type="ARBA" id="ARBA00016468"/>
    </source>
</evidence>
<feature type="region of interest" description="Disordered" evidence="12">
    <location>
        <begin position="370"/>
        <end position="522"/>
    </location>
</feature>
<keyword evidence="14" id="KW-1185">Reference proteome</keyword>
<dbReference type="GO" id="GO:0005634">
    <property type="term" value="C:nucleus"/>
    <property type="evidence" value="ECO:0007669"/>
    <property type="project" value="UniProtKB-SubCell"/>
</dbReference>
<dbReference type="InterPro" id="IPR009800">
    <property type="entry name" value="HCR"/>
</dbReference>
<evidence type="ECO:0000256" key="9">
    <source>
        <dbReference type="ARBA" id="ARBA00023242"/>
    </source>
</evidence>
<evidence type="ECO:0000256" key="7">
    <source>
        <dbReference type="ARBA" id="ARBA00022782"/>
    </source>
</evidence>
<dbReference type="AlphaFoldDB" id="A0A452HDG1"/>
<sequence>MGEQGSGLGPERQQLLGQVQHLEGERDALRTTAELLQLRLASLSDILALQELELTRKPCDPLQPEPAQKSQSLLSRWREKVFALMVQLRSQELGHADATNLLQRKVSELQGKVESRDQKVALLLHSLQDKTAEADMERVNNKRLRAELAHQEESGQHLQCRAETAEDALRGLVEIMSRLHQQVGGQEAELKAAALNLAGLGNRVTFAAKRVDTIQGLVSRKVALARLQRDEQPKTAGSENDGLSHEALRAELALLHQERDRLVAELKKGAQILEQQVGEAREKAERELREATRSLQAALEQKEEAEREWRQQQGQLEGAQRELRESLEEAEGLRRELAGLRHEYERALQEKVTEVETRLRRDLSALEQRLSEARREHTKAVVALRQAERQAARDRARSQELGRAPGGSGQSQEPGAGAAAGGSQAGGDGPAGGAAPGAGERQEPADGHAAAGGAPGPVQAEPAGGPAGPRGASRAWPAATAGERGSPASLQRDPGRSAGRPAEPQHGPPAGGGDAARGGRQR</sequence>
<dbReference type="GO" id="GO:0005814">
    <property type="term" value="C:centriole"/>
    <property type="evidence" value="ECO:0007669"/>
    <property type="project" value="TreeGrafter"/>
</dbReference>
<accession>A0A452HDG1</accession>
<dbReference type="Ensembl" id="ENSGAGT00000014715.1">
    <property type="protein sequence ID" value="ENSGAGP00000012840.1"/>
    <property type="gene ID" value="ENSGAGG00000009792.1"/>
</dbReference>
<feature type="compositionally biased region" description="Basic and acidic residues" evidence="12">
    <location>
        <begin position="370"/>
        <end position="379"/>
    </location>
</feature>
<keyword evidence="5" id="KW-0217">Developmental protein</keyword>
<evidence type="ECO:0000313" key="13">
    <source>
        <dbReference type="Ensembl" id="ENSGAGP00000012830.1"/>
    </source>
</evidence>
<protein>
    <recommendedName>
        <fullName evidence="4">Coiled-coil alpha-helical rod protein 1</fullName>
    </recommendedName>
    <alternativeName>
        <fullName evidence="10">Alpha-helical coiled-coil rod protein</fullName>
    </alternativeName>
</protein>
<reference evidence="14" key="1">
    <citation type="journal article" date="2017" name="PLoS ONE">
        <title>The Agassiz's desert tortoise genome provides a resource for the conservation of a threatened species.</title>
        <authorList>
            <person name="Tollis M."/>
            <person name="DeNardo D.F."/>
            <person name="Cornelius J.A."/>
            <person name="Dolby G.A."/>
            <person name="Edwards T."/>
            <person name="Henen B.T."/>
            <person name="Karl A.E."/>
            <person name="Murphy R.W."/>
            <person name="Kusumi K."/>
        </authorList>
    </citation>
    <scope>NUCLEOTIDE SEQUENCE [LARGE SCALE GENOMIC DNA]</scope>
</reference>
<dbReference type="Pfam" id="PF07111">
    <property type="entry name" value="HCR"/>
    <property type="match status" value="1"/>
</dbReference>
<keyword evidence="6" id="KW-0963">Cytoplasm</keyword>
<evidence type="ECO:0000256" key="6">
    <source>
        <dbReference type="ARBA" id="ARBA00022490"/>
    </source>
</evidence>
<evidence type="ECO:0000256" key="11">
    <source>
        <dbReference type="SAM" id="Coils"/>
    </source>
</evidence>
<dbReference type="PANTHER" id="PTHR46822:SF1">
    <property type="entry name" value="COILED-COIL ALPHA-HELICAL ROD PROTEIN 1"/>
    <property type="match status" value="1"/>
</dbReference>
<evidence type="ECO:0000256" key="2">
    <source>
        <dbReference type="ARBA" id="ARBA00004123"/>
    </source>
</evidence>
<proteinExistence type="predicted"/>
<evidence type="ECO:0000256" key="3">
    <source>
        <dbReference type="ARBA" id="ARBA00004496"/>
    </source>
</evidence>
<keyword evidence="7" id="KW-0221">Differentiation</keyword>
<dbReference type="GO" id="GO:0030154">
    <property type="term" value="P:cell differentiation"/>
    <property type="evidence" value="ECO:0007669"/>
    <property type="project" value="UniProtKB-KW"/>
</dbReference>
<comment type="subcellular location">
    <subcellularLocation>
        <location evidence="3">Cytoplasm</location>
    </subcellularLocation>
    <subcellularLocation>
        <location evidence="2">Nucleus</location>
    </subcellularLocation>
</comment>
<feature type="coiled-coil region" evidence="11">
    <location>
        <begin position="12"/>
        <end position="39"/>
    </location>
</feature>
<dbReference type="Ensembl" id="ENSGAGT00000014707.1">
    <property type="protein sequence ID" value="ENSGAGP00000012832.1"/>
    <property type="gene ID" value="ENSGAGG00000009792.1"/>
</dbReference>
<feature type="compositionally biased region" description="Gly residues" evidence="12">
    <location>
        <begin position="418"/>
        <end position="436"/>
    </location>
</feature>